<dbReference type="GO" id="GO:0004656">
    <property type="term" value="F:procollagen-proline 4-dioxygenase activity"/>
    <property type="evidence" value="ECO:0007669"/>
    <property type="project" value="TreeGrafter"/>
</dbReference>
<dbReference type="Proteomes" id="UP000199420">
    <property type="component" value="Unassembled WGS sequence"/>
</dbReference>
<dbReference type="InterPro" id="IPR044862">
    <property type="entry name" value="Pro_4_hyd_alph_FE2OG_OXY"/>
</dbReference>
<evidence type="ECO:0000256" key="2">
    <source>
        <dbReference type="ARBA" id="ARBA00022723"/>
    </source>
</evidence>
<reference evidence="8 9" key="1">
    <citation type="submission" date="2016-10" db="EMBL/GenBank/DDBJ databases">
        <authorList>
            <person name="de Groot N.N."/>
        </authorList>
    </citation>
    <scope>NUCLEOTIDE SEQUENCE [LARGE SCALE GENOMIC DNA]</scope>
    <source>
        <strain evidence="8 9">DSM 26515</strain>
    </source>
</reference>
<evidence type="ECO:0000313" key="8">
    <source>
        <dbReference type="EMBL" id="SEJ16207.1"/>
    </source>
</evidence>
<dbReference type="RefSeq" id="WP_091337555.1">
    <property type="nucleotide sequence ID" value="NZ_FNYC01000005.1"/>
</dbReference>
<dbReference type="InterPro" id="IPR005123">
    <property type="entry name" value="Oxoglu/Fe-dep_dioxygenase_dom"/>
</dbReference>
<dbReference type="PANTHER" id="PTHR10869:SF246">
    <property type="entry name" value="TRANSMEMBRANE PROLYL 4-HYDROXYLASE"/>
    <property type="match status" value="1"/>
</dbReference>
<dbReference type="Gene3D" id="2.60.120.620">
    <property type="entry name" value="q2cbj1_9rhob like domain"/>
    <property type="match status" value="1"/>
</dbReference>
<keyword evidence="3" id="KW-0847">Vitamin C</keyword>
<dbReference type="InterPro" id="IPR045054">
    <property type="entry name" value="P4HA-like"/>
</dbReference>
<protein>
    <submittedName>
        <fullName evidence="8">Prolyl 4-hydroxylase</fullName>
    </submittedName>
</protein>
<dbReference type="PANTHER" id="PTHR10869">
    <property type="entry name" value="PROLYL 4-HYDROXYLASE ALPHA SUBUNIT"/>
    <property type="match status" value="1"/>
</dbReference>
<comment type="cofactor">
    <cofactor evidence="1">
        <name>L-ascorbate</name>
        <dbReference type="ChEBI" id="CHEBI:38290"/>
    </cofactor>
</comment>
<dbReference type="EMBL" id="FNYC01000005">
    <property type="protein sequence ID" value="SEJ16207.1"/>
    <property type="molecule type" value="Genomic_DNA"/>
</dbReference>
<accession>A0A1H6WPT5</accession>
<evidence type="ECO:0000256" key="1">
    <source>
        <dbReference type="ARBA" id="ARBA00001961"/>
    </source>
</evidence>
<keyword evidence="5" id="KW-0560">Oxidoreductase</keyword>
<evidence type="ECO:0000259" key="7">
    <source>
        <dbReference type="PROSITE" id="PS51471"/>
    </source>
</evidence>
<keyword evidence="6" id="KW-0408">Iron</keyword>
<dbReference type="STRING" id="529704.SAMN02927913_2565"/>
<organism evidence="8 9">
    <name type="scientific">Frateuria terrea</name>
    <dbReference type="NCBI Taxonomy" id="529704"/>
    <lineage>
        <taxon>Bacteria</taxon>
        <taxon>Pseudomonadati</taxon>
        <taxon>Pseudomonadota</taxon>
        <taxon>Gammaproteobacteria</taxon>
        <taxon>Lysobacterales</taxon>
        <taxon>Rhodanobacteraceae</taxon>
        <taxon>Frateuria</taxon>
    </lineage>
</organism>
<dbReference type="GO" id="GO:0031418">
    <property type="term" value="F:L-ascorbic acid binding"/>
    <property type="evidence" value="ECO:0007669"/>
    <property type="project" value="UniProtKB-KW"/>
</dbReference>
<evidence type="ECO:0000256" key="5">
    <source>
        <dbReference type="ARBA" id="ARBA00023002"/>
    </source>
</evidence>
<gene>
    <name evidence="8" type="ORF">SAMN04487997_2588</name>
</gene>
<evidence type="ECO:0000256" key="3">
    <source>
        <dbReference type="ARBA" id="ARBA00022896"/>
    </source>
</evidence>
<dbReference type="SMART" id="SM00702">
    <property type="entry name" value="P4Hc"/>
    <property type="match status" value="1"/>
</dbReference>
<dbReference type="GO" id="GO:0005506">
    <property type="term" value="F:iron ion binding"/>
    <property type="evidence" value="ECO:0007669"/>
    <property type="project" value="InterPro"/>
</dbReference>
<keyword evidence="4" id="KW-0223">Dioxygenase</keyword>
<keyword evidence="2" id="KW-0479">Metal-binding</keyword>
<name>A0A1H6WPT5_9GAMM</name>
<feature type="domain" description="Fe2OG dioxygenase" evidence="7">
    <location>
        <begin position="167"/>
        <end position="272"/>
    </location>
</feature>
<keyword evidence="9" id="KW-1185">Reference proteome</keyword>
<sequence>MRASSGSINPQLREWILATARAGHGVPEVLKLLKDAGYPPAQCRSAVAEVLKIPLSSINANTPSGRRTRAPVAPRTIVDGREVRVSAGMEAPIVRVLDGLLDKGECAALIDAARPRLDRAMTVAEDGKHQVDERRTSAGMFFKLGETPLVRTIEQRLATLLDVPVEHGEGLQVLHYLPGQEYEPHYDWFDPTQPGFAAVTARGGQRIASVVMYLNTPEEGGGTGFPNVGLTVTALAGSAVYFAYEGGDTSSLHAGLPVVRGEKWIATKWLRERPLR</sequence>
<dbReference type="Pfam" id="PF13640">
    <property type="entry name" value="2OG-FeII_Oxy_3"/>
    <property type="match status" value="1"/>
</dbReference>
<dbReference type="AlphaFoldDB" id="A0A1H6WPT5"/>
<dbReference type="InterPro" id="IPR006620">
    <property type="entry name" value="Pro_4_hyd_alph"/>
</dbReference>
<evidence type="ECO:0000313" key="9">
    <source>
        <dbReference type="Proteomes" id="UP000199420"/>
    </source>
</evidence>
<dbReference type="PROSITE" id="PS51471">
    <property type="entry name" value="FE2OG_OXY"/>
    <property type="match status" value="1"/>
</dbReference>
<evidence type="ECO:0000256" key="4">
    <source>
        <dbReference type="ARBA" id="ARBA00022964"/>
    </source>
</evidence>
<proteinExistence type="predicted"/>
<evidence type="ECO:0000256" key="6">
    <source>
        <dbReference type="ARBA" id="ARBA00023004"/>
    </source>
</evidence>
<dbReference type="OrthoDB" id="269774at2"/>